<evidence type="ECO:0000313" key="7">
    <source>
        <dbReference type="Proteomes" id="UP000515158"/>
    </source>
</evidence>
<dbReference type="InterPro" id="IPR041677">
    <property type="entry name" value="DNA2/NAM7_AAA_11"/>
</dbReference>
<dbReference type="GO" id="GO:0031048">
    <property type="term" value="P:regulatory ncRNA-mediated heterochromatin formation"/>
    <property type="evidence" value="ECO:0007669"/>
    <property type="project" value="TreeGrafter"/>
</dbReference>
<protein>
    <submittedName>
        <fullName evidence="8">NFX1-type zinc finger-containing protein 1-like</fullName>
    </submittedName>
</protein>
<dbReference type="InterPro" id="IPR027417">
    <property type="entry name" value="P-loop_NTPase"/>
</dbReference>
<evidence type="ECO:0000313" key="8">
    <source>
        <dbReference type="RefSeq" id="XP_034248596.1"/>
    </source>
</evidence>
<dbReference type="CDD" id="cd18808">
    <property type="entry name" value="SF1_C_Upf1"/>
    <property type="match status" value="1"/>
</dbReference>
<keyword evidence="2" id="KW-0378">Hydrolase</keyword>
<dbReference type="SUPFAM" id="SSF52540">
    <property type="entry name" value="P-loop containing nucleoside triphosphate hydrolases"/>
    <property type="match status" value="1"/>
</dbReference>
<keyword evidence="3" id="KW-0347">Helicase</keyword>
<feature type="domain" description="DNA2/NAM7 helicase-like C-terminal" evidence="6">
    <location>
        <begin position="952"/>
        <end position="1136"/>
    </location>
</feature>
<keyword evidence="4" id="KW-0067">ATP-binding</keyword>
<dbReference type="KEGG" id="tpal:117649723"/>
<keyword evidence="7" id="KW-1185">Reference proteome</keyword>
<dbReference type="GO" id="GO:0004386">
    <property type="term" value="F:helicase activity"/>
    <property type="evidence" value="ECO:0007669"/>
    <property type="project" value="UniProtKB-KW"/>
</dbReference>
<evidence type="ECO:0000256" key="1">
    <source>
        <dbReference type="ARBA" id="ARBA00022741"/>
    </source>
</evidence>
<dbReference type="GeneID" id="117649723"/>
<dbReference type="InterPro" id="IPR045055">
    <property type="entry name" value="DNA2/NAM7-like"/>
</dbReference>
<dbReference type="InterPro" id="IPR047187">
    <property type="entry name" value="SF1_C_Upf1"/>
</dbReference>
<gene>
    <name evidence="8" type="primary">LOC117649723</name>
</gene>
<evidence type="ECO:0000256" key="4">
    <source>
        <dbReference type="ARBA" id="ARBA00022840"/>
    </source>
</evidence>
<dbReference type="FunFam" id="3.40.50.300:FF:000326">
    <property type="entry name" value="P-loop containing nucleoside triphosphate hydrolase"/>
    <property type="match status" value="1"/>
</dbReference>
<evidence type="ECO:0000256" key="3">
    <source>
        <dbReference type="ARBA" id="ARBA00022806"/>
    </source>
</evidence>
<proteinExistence type="predicted"/>
<dbReference type="GO" id="GO:0016787">
    <property type="term" value="F:hydrolase activity"/>
    <property type="evidence" value="ECO:0007669"/>
    <property type="project" value="UniProtKB-KW"/>
</dbReference>
<name>A0A6P8ZUG1_THRPL</name>
<evidence type="ECO:0000256" key="2">
    <source>
        <dbReference type="ARBA" id="ARBA00022801"/>
    </source>
</evidence>
<dbReference type="GO" id="GO:0005524">
    <property type="term" value="F:ATP binding"/>
    <property type="evidence" value="ECO:0007669"/>
    <property type="project" value="UniProtKB-KW"/>
</dbReference>
<keyword evidence="1" id="KW-0547">Nucleotide-binding</keyword>
<evidence type="ECO:0000259" key="5">
    <source>
        <dbReference type="Pfam" id="PF13086"/>
    </source>
</evidence>
<accession>A0A6P8ZUG1</accession>
<feature type="domain" description="DNA2/NAM7 helicase helicase" evidence="5">
    <location>
        <begin position="530"/>
        <end position="938"/>
    </location>
</feature>
<dbReference type="GO" id="GO:0031380">
    <property type="term" value="C:nuclear RNA-directed RNA polymerase complex"/>
    <property type="evidence" value="ECO:0007669"/>
    <property type="project" value="TreeGrafter"/>
</dbReference>
<organism evidence="8">
    <name type="scientific">Thrips palmi</name>
    <name type="common">Melon thrips</name>
    <dbReference type="NCBI Taxonomy" id="161013"/>
    <lineage>
        <taxon>Eukaryota</taxon>
        <taxon>Metazoa</taxon>
        <taxon>Ecdysozoa</taxon>
        <taxon>Arthropoda</taxon>
        <taxon>Hexapoda</taxon>
        <taxon>Insecta</taxon>
        <taxon>Pterygota</taxon>
        <taxon>Neoptera</taxon>
        <taxon>Paraneoptera</taxon>
        <taxon>Thysanoptera</taxon>
        <taxon>Terebrantia</taxon>
        <taxon>Thripoidea</taxon>
        <taxon>Thripidae</taxon>
        <taxon>Thrips</taxon>
    </lineage>
</organism>
<dbReference type="Pfam" id="PF13086">
    <property type="entry name" value="AAA_11"/>
    <property type="match status" value="1"/>
</dbReference>
<dbReference type="PANTHER" id="PTHR10887:SF341">
    <property type="entry name" value="NFX1-TYPE ZINC FINGER-CONTAINING PROTEIN 1"/>
    <property type="match status" value="1"/>
</dbReference>
<dbReference type="RefSeq" id="XP_034248596.1">
    <property type="nucleotide sequence ID" value="XM_034392705.1"/>
</dbReference>
<sequence length="1353" mass="154212">MNSQTLLQDLHFDLGSSDSAYVSKPKRSVSKERTFLYEFVDRSLRTAKWVANLHSRQRSLSTDSYFGSESVCDKLKKSFLKPRTVTEEELEDLRSKLAEIKIKDSEFCLEDPKLKCTQGKILHADDSNVTEGDICFISEHNRPVMQRFRSKTVPLFSFNNEAKNGCVCESSDKNDKQTDELGISSIQIIKLKQELFTCNNAPVQPLDEGCSESEPKDAVNEQICQDAALASIQSVDLIKDLCLDENRNLIASADLERQEECNSKVESLSHNFRCESVFPNQSELKGPRKPFDLRPNKLIGLYENEEDYLKTHFYLLKEDFIGPLKEGINEYRRQLRRGNAPVDVRNLKLHHNVLVVEPHIKEDRLGLVIDMGFPLSEKIGDKDFMDGSLVLITPNHFKDIFVGTVFSRKFVSPSGQRETRNPGKNNRRPSNILMVQLHGTSHFDPALKHRRVLLAESQTFFQPYYYVMKIFQGMTHDDLPLKEYILGSRSNGGVECPSYLLTDTEYTLEDNFRVKVMSDASWPDAQVLDVNDSQLNALKRALSEKLVLIQGPPGTGKTYLGCKVAKALLQNKHVWNKGGNQPLLLMCQTNHALDQFMELLLPMSRNVIRIGCQSKSVLLAPFNIREWLRRRRSKAGKQSAVVDLKKDLKTLSTNIQVCQIELKRVASYGIVDFQTLVTMGAMDLKSASCFINSENYLMWLEGAKSDQASFVSDDQLAQEGNTGKSTDCLVHKKMPPTSLESQGLNTYSNFPSSLNEEASSSAMKNIHIKYLISLYDNENTVKEQPSNTSAEPDRKLLEARIRFFKHCLSESSEDSHVTVKCLWTVAPNNRWGLYRSWIKNLENVLQSHLQLLETHYLSSSSAYADLKQFEKLEVMRQAEIVGMTTSAAARLYPVLCELHCPIALVEEAAEVHETHIVATITKHCQHLILLGDHKQLRPRPASYALSRTHFTDVSLFERLLLNKTVTVNTLLTQHRMQPQISALIRPSIYAQLYDHMCTRNRQNILGIKKNVFFFSHRWQEKKNLLTGSYSNPEEAKMAVQLVRYLLREEYNSDDICILAAYREQVNELESNCNMYPELTGIRCLTVDNFQGEESKIVILSLVRNNSENQIGFLKIENRVCVALSRARDGLFMLGNVQLLSSNSELWMSVHKVLKLNSMVGQSIPLSCSRHPQKQRNVCKPDDIPKYVCRQTCSFKLACGHLCRRKCHPNDSLHLKFRCEEPCDKTCAFGHRCNKLCFEECGECECMDWKHLACGHWAVMRCSVEPSKYLCEVTVKKLMHPCSHSVNLQCWMPSVSHKYCPNQCPVSLKCGHKCPVRCNAVKHPNHEVSCCTYEDKPRILSSKTKKHGKSHNSR</sequence>
<dbReference type="InterPro" id="IPR041679">
    <property type="entry name" value="DNA2/NAM7-like_C"/>
</dbReference>
<reference evidence="8" key="1">
    <citation type="submission" date="2025-08" db="UniProtKB">
        <authorList>
            <consortium name="RefSeq"/>
        </authorList>
    </citation>
    <scope>IDENTIFICATION</scope>
    <source>
        <tissue evidence="8">Total insect</tissue>
    </source>
</reference>
<evidence type="ECO:0000259" key="6">
    <source>
        <dbReference type="Pfam" id="PF13087"/>
    </source>
</evidence>
<dbReference type="GO" id="GO:0005694">
    <property type="term" value="C:chromosome"/>
    <property type="evidence" value="ECO:0007669"/>
    <property type="project" value="UniProtKB-ARBA"/>
</dbReference>
<dbReference type="PANTHER" id="PTHR10887">
    <property type="entry name" value="DNA2/NAM7 HELICASE FAMILY"/>
    <property type="match status" value="1"/>
</dbReference>
<dbReference type="InParanoid" id="A0A6P8ZUG1"/>
<dbReference type="FunCoup" id="A0A6P8ZUG1">
    <property type="interactions" value="3"/>
</dbReference>
<dbReference type="Pfam" id="PF13087">
    <property type="entry name" value="AAA_12"/>
    <property type="match status" value="1"/>
</dbReference>
<dbReference type="Gene3D" id="3.40.50.300">
    <property type="entry name" value="P-loop containing nucleotide triphosphate hydrolases"/>
    <property type="match status" value="3"/>
</dbReference>
<dbReference type="OrthoDB" id="2423195at2759"/>
<dbReference type="Proteomes" id="UP000515158">
    <property type="component" value="Unplaced"/>
</dbReference>